<evidence type="ECO:0000256" key="5">
    <source>
        <dbReference type="ARBA" id="ARBA00022454"/>
    </source>
</evidence>
<evidence type="ECO:0000256" key="9">
    <source>
        <dbReference type="ARBA" id="ARBA00022833"/>
    </source>
</evidence>
<evidence type="ECO:0000256" key="6">
    <source>
        <dbReference type="ARBA" id="ARBA00022723"/>
    </source>
</evidence>
<dbReference type="FunFam" id="3.40.50.300:FF:000947">
    <property type="entry name" value="DNA repair protein RAD50"/>
    <property type="match status" value="1"/>
</dbReference>
<feature type="non-terminal residue" evidence="14">
    <location>
        <position position="1"/>
    </location>
</feature>
<evidence type="ECO:0000256" key="1">
    <source>
        <dbReference type="ARBA" id="ARBA00001947"/>
    </source>
</evidence>
<evidence type="ECO:0000256" key="4">
    <source>
        <dbReference type="ARBA" id="ARBA00009439"/>
    </source>
</evidence>
<keyword evidence="11" id="KW-0234">DNA repair</keyword>
<evidence type="ECO:0000256" key="3">
    <source>
        <dbReference type="ARBA" id="ARBA00004286"/>
    </source>
</evidence>
<keyword evidence="8" id="KW-0378">Hydrolase</keyword>
<dbReference type="STRING" id="81824.A9UPF7"/>
<keyword evidence="15" id="KW-1185">Reference proteome</keyword>
<dbReference type="GO" id="GO:0006281">
    <property type="term" value="P:DNA repair"/>
    <property type="evidence" value="ECO:0007669"/>
    <property type="project" value="UniProtKB-KW"/>
</dbReference>
<dbReference type="GO" id="GO:0005694">
    <property type="term" value="C:chromosome"/>
    <property type="evidence" value="ECO:0007669"/>
    <property type="project" value="UniProtKB-SubCell"/>
</dbReference>
<dbReference type="Gene3D" id="3.40.50.300">
    <property type="entry name" value="P-loop containing nucleotide triphosphate hydrolases"/>
    <property type="match status" value="1"/>
</dbReference>
<dbReference type="EMBL" id="CH991543">
    <property type="protein sequence ID" value="EDQ92865.1"/>
    <property type="molecule type" value="Genomic_DNA"/>
</dbReference>
<keyword evidence="5" id="KW-0158">Chromosome</keyword>
<evidence type="ECO:0000256" key="7">
    <source>
        <dbReference type="ARBA" id="ARBA00022763"/>
    </source>
</evidence>
<name>A9UPF7_MONBE</name>
<sequence length="204" mass="23895">RFRGVAAQYEKKVVESEARKQAISDLQSFHRALDRAITKYHDLKMDEINKIIKELWQNTYRGHDIDYIEIDTNWGDETSTTSKRNAVNYRVVMIKGDTRLDMRNRCSAGQRVMASLIIRLALAEAFCINCGVMTLDEPTTNLDRENINSLAFCLSNIVKHRSQQRNFQLLIITHDEQFLEQLHQYGQAKTYYRVFKSPEYVLVR</sequence>
<reference evidence="14 15" key="1">
    <citation type="journal article" date="2008" name="Nature">
        <title>The genome of the choanoflagellate Monosiga brevicollis and the origin of metazoans.</title>
        <authorList>
            <consortium name="JGI Sequencing"/>
            <person name="King N."/>
            <person name="Westbrook M.J."/>
            <person name="Young S.L."/>
            <person name="Kuo A."/>
            <person name="Abedin M."/>
            <person name="Chapman J."/>
            <person name="Fairclough S."/>
            <person name="Hellsten U."/>
            <person name="Isogai Y."/>
            <person name="Letunic I."/>
            <person name="Marr M."/>
            <person name="Pincus D."/>
            <person name="Putnam N."/>
            <person name="Rokas A."/>
            <person name="Wright K.J."/>
            <person name="Zuzow R."/>
            <person name="Dirks W."/>
            <person name="Good M."/>
            <person name="Goodstein D."/>
            <person name="Lemons D."/>
            <person name="Li W."/>
            <person name="Lyons J.B."/>
            <person name="Morris A."/>
            <person name="Nichols S."/>
            <person name="Richter D.J."/>
            <person name="Salamov A."/>
            <person name="Bork P."/>
            <person name="Lim W.A."/>
            <person name="Manning G."/>
            <person name="Miller W.T."/>
            <person name="McGinnis W."/>
            <person name="Shapiro H."/>
            <person name="Tjian R."/>
            <person name="Grigoriev I.V."/>
            <person name="Rokhsar D."/>
        </authorList>
    </citation>
    <scope>NUCLEOTIDE SEQUENCE [LARGE SCALE GENOMIC DNA]</scope>
    <source>
        <strain evidence="15">MX1 / ATCC 50154</strain>
    </source>
</reference>
<dbReference type="InterPro" id="IPR027417">
    <property type="entry name" value="P-loop_NTPase"/>
</dbReference>
<keyword evidence="12" id="KW-0539">Nucleus</keyword>
<protein>
    <recommendedName>
        <fullName evidence="16">DNA repair protein RAD50</fullName>
    </recommendedName>
</protein>
<keyword evidence="6" id="KW-0479">Metal-binding</keyword>
<gene>
    <name evidence="14" type="ORF">MONBRDRAFT_14089</name>
</gene>
<evidence type="ECO:0000313" key="14">
    <source>
        <dbReference type="EMBL" id="EDQ92865.1"/>
    </source>
</evidence>
<dbReference type="PANTHER" id="PTHR18867">
    <property type="entry name" value="RAD50"/>
    <property type="match status" value="1"/>
</dbReference>
<evidence type="ECO:0008006" key="16">
    <source>
        <dbReference type="Google" id="ProtNLM"/>
    </source>
</evidence>
<keyword evidence="9" id="KW-0862">Zinc</keyword>
<dbReference type="GO" id="GO:0016787">
    <property type="term" value="F:hydrolase activity"/>
    <property type="evidence" value="ECO:0007669"/>
    <property type="project" value="UniProtKB-KW"/>
</dbReference>
<dbReference type="eggNOG" id="KOG0962">
    <property type="taxonomic scope" value="Eukaryota"/>
</dbReference>
<dbReference type="AlphaFoldDB" id="A9UPF7"/>
<evidence type="ECO:0000256" key="8">
    <source>
        <dbReference type="ARBA" id="ARBA00022801"/>
    </source>
</evidence>
<comment type="subcellular location">
    <subcellularLocation>
        <location evidence="3">Chromosome</location>
    </subcellularLocation>
    <subcellularLocation>
        <location evidence="2">Nucleus</location>
    </subcellularLocation>
</comment>
<evidence type="ECO:0000256" key="12">
    <source>
        <dbReference type="ARBA" id="ARBA00023242"/>
    </source>
</evidence>
<comment type="catalytic activity">
    <reaction evidence="13">
        <text>ATP + H2O = ADP + phosphate + H(+)</text>
        <dbReference type="Rhea" id="RHEA:13065"/>
        <dbReference type="ChEBI" id="CHEBI:15377"/>
        <dbReference type="ChEBI" id="CHEBI:15378"/>
        <dbReference type="ChEBI" id="CHEBI:30616"/>
        <dbReference type="ChEBI" id="CHEBI:43474"/>
        <dbReference type="ChEBI" id="CHEBI:456216"/>
    </reaction>
</comment>
<dbReference type="Proteomes" id="UP000001357">
    <property type="component" value="Unassembled WGS sequence"/>
</dbReference>
<proteinExistence type="inferred from homology"/>
<evidence type="ECO:0000256" key="2">
    <source>
        <dbReference type="ARBA" id="ARBA00004123"/>
    </source>
</evidence>
<accession>A9UPF7</accession>
<dbReference type="SUPFAM" id="SSF52540">
    <property type="entry name" value="P-loop containing nucleoside triphosphate hydrolases"/>
    <property type="match status" value="1"/>
</dbReference>
<dbReference type="GeneID" id="5887492"/>
<evidence type="ECO:0000313" key="15">
    <source>
        <dbReference type="Proteomes" id="UP000001357"/>
    </source>
</evidence>
<comment type="similarity">
    <text evidence="4">Belongs to the SMC family. RAD50 subfamily.</text>
</comment>
<keyword evidence="10" id="KW-0175">Coiled coil</keyword>
<evidence type="ECO:0000256" key="10">
    <source>
        <dbReference type="ARBA" id="ARBA00023054"/>
    </source>
</evidence>
<dbReference type="RefSeq" id="XP_001742627.1">
    <property type="nucleotide sequence ID" value="XM_001742575.1"/>
</dbReference>
<comment type="cofactor">
    <cofactor evidence="1">
        <name>Zn(2+)</name>
        <dbReference type="ChEBI" id="CHEBI:29105"/>
    </cofactor>
</comment>
<organism evidence="14 15">
    <name type="scientific">Monosiga brevicollis</name>
    <name type="common">Choanoflagellate</name>
    <dbReference type="NCBI Taxonomy" id="81824"/>
    <lineage>
        <taxon>Eukaryota</taxon>
        <taxon>Choanoflagellata</taxon>
        <taxon>Craspedida</taxon>
        <taxon>Salpingoecidae</taxon>
        <taxon>Monosiga</taxon>
    </lineage>
</organism>
<dbReference type="GO" id="GO:0030870">
    <property type="term" value="C:Mre11 complex"/>
    <property type="evidence" value="ECO:0007669"/>
    <property type="project" value="UniProtKB-ARBA"/>
</dbReference>
<dbReference type="OMA" id="CANNARM"/>
<dbReference type="GO" id="GO:0046872">
    <property type="term" value="F:metal ion binding"/>
    <property type="evidence" value="ECO:0007669"/>
    <property type="project" value="UniProtKB-KW"/>
</dbReference>
<evidence type="ECO:0000256" key="13">
    <source>
        <dbReference type="ARBA" id="ARBA00049360"/>
    </source>
</evidence>
<keyword evidence="7" id="KW-0227">DNA damage</keyword>
<dbReference type="PANTHER" id="PTHR18867:SF12">
    <property type="entry name" value="DNA REPAIR PROTEIN RAD50"/>
    <property type="match status" value="1"/>
</dbReference>
<evidence type="ECO:0000256" key="11">
    <source>
        <dbReference type="ARBA" id="ARBA00023204"/>
    </source>
</evidence>
<dbReference type="KEGG" id="mbr:MONBRDRAFT_14089"/>
<dbReference type="InParanoid" id="A9UPF7"/>